<dbReference type="EnsemblMetazoa" id="AEPI000636-RA">
    <property type="protein sequence ID" value="AEPI000636-PA"/>
    <property type="gene ID" value="AEPI000636"/>
</dbReference>
<sequence length="175" mass="19975">MSAGKRGSVCSILDGNIWPQGTTGGFRGSAESLYRRIWSPARRFPCRPDSHPKEQTVPIRTSNGKAEVRDRLTEPTSTAAVSHDDATRPASVIYHQHLRQDDQPEDGKERHDNQEAHARALPRSPRRFLHALLETKNRKLQQENSVLVEDVANYRVQYALAEEGRLRYRSSRKHK</sequence>
<protein>
    <submittedName>
        <fullName evidence="2">Uncharacterized protein</fullName>
    </submittedName>
</protein>
<evidence type="ECO:0000256" key="1">
    <source>
        <dbReference type="SAM" id="MobiDB-lite"/>
    </source>
</evidence>
<accession>A0A182P154</accession>
<name>A0A182P154_9DIPT</name>
<dbReference type="AlphaFoldDB" id="A0A182P154"/>
<evidence type="ECO:0000313" key="2">
    <source>
        <dbReference type="EnsemblMetazoa" id="AEPI000636-PA"/>
    </source>
</evidence>
<feature type="region of interest" description="Disordered" evidence="1">
    <location>
        <begin position="62"/>
        <end position="124"/>
    </location>
</feature>
<organism evidence="2 3">
    <name type="scientific">Anopheles epiroticus</name>
    <dbReference type="NCBI Taxonomy" id="199890"/>
    <lineage>
        <taxon>Eukaryota</taxon>
        <taxon>Metazoa</taxon>
        <taxon>Ecdysozoa</taxon>
        <taxon>Arthropoda</taxon>
        <taxon>Hexapoda</taxon>
        <taxon>Insecta</taxon>
        <taxon>Pterygota</taxon>
        <taxon>Neoptera</taxon>
        <taxon>Endopterygota</taxon>
        <taxon>Diptera</taxon>
        <taxon>Nematocera</taxon>
        <taxon>Culicoidea</taxon>
        <taxon>Culicidae</taxon>
        <taxon>Anophelinae</taxon>
        <taxon>Anopheles</taxon>
    </lineage>
</organism>
<evidence type="ECO:0000313" key="3">
    <source>
        <dbReference type="Proteomes" id="UP000075885"/>
    </source>
</evidence>
<keyword evidence="3" id="KW-1185">Reference proteome</keyword>
<dbReference type="VEuPathDB" id="VectorBase:AEPI000636"/>
<feature type="compositionally biased region" description="Basic and acidic residues" evidence="1">
    <location>
        <begin position="98"/>
        <end position="118"/>
    </location>
</feature>
<proteinExistence type="predicted"/>
<reference evidence="2" key="2">
    <citation type="submission" date="2020-05" db="UniProtKB">
        <authorList>
            <consortium name="EnsemblMetazoa"/>
        </authorList>
    </citation>
    <scope>IDENTIFICATION</scope>
    <source>
        <strain evidence="2">Epiroticus2</strain>
    </source>
</reference>
<dbReference type="Proteomes" id="UP000075885">
    <property type="component" value="Unassembled WGS sequence"/>
</dbReference>
<reference evidence="3" key="1">
    <citation type="submission" date="2013-03" db="EMBL/GenBank/DDBJ databases">
        <title>The Genome Sequence of Anopheles epiroticus epiroticus2.</title>
        <authorList>
            <consortium name="The Broad Institute Genomics Platform"/>
            <person name="Neafsey D.E."/>
            <person name="Howell P."/>
            <person name="Walker B."/>
            <person name="Young S.K."/>
            <person name="Zeng Q."/>
            <person name="Gargeya S."/>
            <person name="Fitzgerald M."/>
            <person name="Haas B."/>
            <person name="Abouelleil A."/>
            <person name="Allen A.W."/>
            <person name="Alvarado L."/>
            <person name="Arachchi H.M."/>
            <person name="Berlin A.M."/>
            <person name="Chapman S.B."/>
            <person name="Gainer-Dewar J."/>
            <person name="Goldberg J."/>
            <person name="Griggs A."/>
            <person name="Gujja S."/>
            <person name="Hansen M."/>
            <person name="Howarth C."/>
            <person name="Imamovic A."/>
            <person name="Ireland A."/>
            <person name="Larimer J."/>
            <person name="McCowan C."/>
            <person name="Murphy C."/>
            <person name="Pearson M."/>
            <person name="Poon T.W."/>
            <person name="Priest M."/>
            <person name="Roberts A."/>
            <person name="Saif S."/>
            <person name="Shea T."/>
            <person name="Sisk P."/>
            <person name="Sykes S."/>
            <person name="Wortman J."/>
            <person name="Nusbaum C."/>
            <person name="Birren B."/>
        </authorList>
    </citation>
    <scope>NUCLEOTIDE SEQUENCE [LARGE SCALE GENOMIC DNA]</scope>
    <source>
        <strain evidence="3">Epiroticus2</strain>
    </source>
</reference>